<name>A0A1G2QV23_9BACT</name>
<keyword evidence="1" id="KW-1133">Transmembrane helix</keyword>
<organism evidence="2 3">
    <name type="scientific">Candidatus Wildermuthbacteria bacterium RIFCSPHIGHO2_01_FULL_48_27b</name>
    <dbReference type="NCBI Taxonomy" id="1802447"/>
    <lineage>
        <taxon>Bacteria</taxon>
        <taxon>Candidatus Wildermuthiibacteriota</taxon>
    </lineage>
</organism>
<dbReference type="Proteomes" id="UP000178170">
    <property type="component" value="Unassembled WGS sequence"/>
</dbReference>
<feature type="transmembrane region" description="Helical" evidence="1">
    <location>
        <begin position="43"/>
        <end position="64"/>
    </location>
</feature>
<sequence length="421" mass="46627">MKKRVIDIYPPHSRSEALQAEERFSGATRETSEATGPRASRTAALLVFVLLFFALSVPFLHFFFSRATVQVWPQITKLRTTEYIVAQVGYDTLNLARKIIRARVFEEEAAQTMLFPASGKKFKEESARGIIRVYNENSTQPQAFVANTRFISEDGKIFRLESAASIPGGQMDGRKLVPGFLDVTVVAAEPGEDYNIDPSKFSLPGLVGSPLYTKIHGESLRPMTGGAQREVAVVQEEDIASAREQLVESLKAQTTKSLLAKVPLQFQVLPDSLVATVVEDNSLVKAGAELEQFNYTAKVKVSMHGFHKDDADVLAKYLLSTHLAVNQAIDEKTLRIDYQMSGSATGTGVVPITVQIAADKYEKVDTAAIARRMGGVSTSQFRQLMDEYPFLASAQFSLWPFWVSRVPRDIERVQLEVLLEG</sequence>
<dbReference type="EMBL" id="MHTS01000024">
    <property type="protein sequence ID" value="OHA63872.1"/>
    <property type="molecule type" value="Genomic_DNA"/>
</dbReference>
<keyword evidence="1" id="KW-0472">Membrane</keyword>
<protein>
    <recommendedName>
        <fullName evidence="4">Baseplate protein J-like domain-containing protein</fullName>
    </recommendedName>
</protein>
<reference evidence="2 3" key="1">
    <citation type="journal article" date="2016" name="Nat. Commun.">
        <title>Thousands of microbial genomes shed light on interconnected biogeochemical processes in an aquifer system.</title>
        <authorList>
            <person name="Anantharaman K."/>
            <person name="Brown C.T."/>
            <person name="Hug L.A."/>
            <person name="Sharon I."/>
            <person name="Castelle C.J."/>
            <person name="Probst A.J."/>
            <person name="Thomas B.C."/>
            <person name="Singh A."/>
            <person name="Wilkins M.J."/>
            <person name="Karaoz U."/>
            <person name="Brodie E.L."/>
            <person name="Williams K.H."/>
            <person name="Hubbard S.S."/>
            <person name="Banfield J.F."/>
        </authorList>
    </citation>
    <scope>NUCLEOTIDE SEQUENCE [LARGE SCALE GENOMIC DNA]</scope>
</reference>
<proteinExistence type="predicted"/>
<evidence type="ECO:0008006" key="4">
    <source>
        <dbReference type="Google" id="ProtNLM"/>
    </source>
</evidence>
<keyword evidence="1" id="KW-0812">Transmembrane</keyword>
<evidence type="ECO:0000256" key="1">
    <source>
        <dbReference type="SAM" id="Phobius"/>
    </source>
</evidence>
<evidence type="ECO:0000313" key="2">
    <source>
        <dbReference type="EMBL" id="OHA63872.1"/>
    </source>
</evidence>
<accession>A0A1G2QV23</accession>
<comment type="caution">
    <text evidence="2">The sequence shown here is derived from an EMBL/GenBank/DDBJ whole genome shotgun (WGS) entry which is preliminary data.</text>
</comment>
<gene>
    <name evidence="2" type="ORF">A2843_00960</name>
</gene>
<dbReference type="AlphaFoldDB" id="A0A1G2QV23"/>
<evidence type="ECO:0000313" key="3">
    <source>
        <dbReference type="Proteomes" id="UP000178170"/>
    </source>
</evidence>